<name>A0A438EHR0_VITVI</name>
<comment type="caution">
    <text evidence="3">The sequence shown here is derived from an EMBL/GenBank/DDBJ whole genome shotgun (WGS) entry which is preliminary data.</text>
</comment>
<evidence type="ECO:0000313" key="3">
    <source>
        <dbReference type="EMBL" id="RVW47241.1"/>
    </source>
</evidence>
<dbReference type="EMBL" id="QGNW01001287">
    <property type="protein sequence ID" value="RVW47241.1"/>
    <property type="molecule type" value="Genomic_DNA"/>
</dbReference>
<proteinExistence type="predicted"/>
<reference evidence="3 4" key="1">
    <citation type="journal article" date="2018" name="PLoS Genet.">
        <title>Population sequencing reveals clonal diversity and ancestral inbreeding in the grapevine cultivar Chardonnay.</title>
        <authorList>
            <person name="Roach M.J."/>
            <person name="Johnson D.L."/>
            <person name="Bohlmann J."/>
            <person name="van Vuuren H.J."/>
            <person name="Jones S.J."/>
            <person name="Pretorius I.S."/>
            <person name="Schmidt S.A."/>
            <person name="Borneman A.R."/>
        </authorList>
    </citation>
    <scope>NUCLEOTIDE SEQUENCE [LARGE SCALE GENOMIC DNA]</scope>
    <source>
        <strain evidence="4">cv. Chardonnay</strain>
        <tissue evidence="3">Leaf</tissue>
    </source>
</reference>
<dbReference type="Pfam" id="PF13976">
    <property type="entry name" value="gag_pre-integrs"/>
    <property type="match status" value="1"/>
</dbReference>
<dbReference type="Proteomes" id="UP000288805">
    <property type="component" value="Unassembled WGS sequence"/>
</dbReference>
<protein>
    <recommendedName>
        <fullName evidence="2">GAG-pre-integrase domain-containing protein</fullName>
    </recommendedName>
</protein>
<dbReference type="AlphaFoldDB" id="A0A438EHR0"/>
<feature type="domain" description="GAG-pre-integrase" evidence="2">
    <location>
        <begin position="285"/>
        <end position="358"/>
    </location>
</feature>
<gene>
    <name evidence="3" type="ORF">CK203_070150</name>
</gene>
<dbReference type="PANTHER" id="PTHR47481">
    <property type="match status" value="1"/>
</dbReference>
<feature type="region of interest" description="Disordered" evidence="1">
    <location>
        <begin position="187"/>
        <end position="206"/>
    </location>
</feature>
<sequence>MKRADAKCDHIKWSRRLDKNLHRSMVVNLEDTLWQRQNRLLMGWIYSALTESIMSRIIGITTAQSVWNSLEGCPLQLMELRFMLQTTKKGGMKMMGLILTIQGIIDNLAAIGRLDQQNSIDDNNLIQVNTATYHISNRKKGKFQQPFYGHFHQSYGQGNQQPNTLSGQSHFGENPVHMKFQQYASTQNANMTSHQSKATPLEASLNVSSPRNSQMIVLATPNITADNSWYMDSGATHHITHDLTSLNNTNPFSGADKVLVSNANSFFVKDLSWKQVLLQCQLDRGLYKVSSSDSTASSSGPLFCTSINPSAFVVWKKNCRLWHSHLGHLADPTVNRVLQLFNEPPIISNSVCESCQTARVIGYPLLYLILEQ</sequence>
<evidence type="ECO:0000259" key="2">
    <source>
        <dbReference type="Pfam" id="PF13976"/>
    </source>
</evidence>
<organism evidence="3 4">
    <name type="scientific">Vitis vinifera</name>
    <name type="common">Grape</name>
    <dbReference type="NCBI Taxonomy" id="29760"/>
    <lineage>
        <taxon>Eukaryota</taxon>
        <taxon>Viridiplantae</taxon>
        <taxon>Streptophyta</taxon>
        <taxon>Embryophyta</taxon>
        <taxon>Tracheophyta</taxon>
        <taxon>Spermatophyta</taxon>
        <taxon>Magnoliopsida</taxon>
        <taxon>eudicotyledons</taxon>
        <taxon>Gunneridae</taxon>
        <taxon>Pentapetalae</taxon>
        <taxon>rosids</taxon>
        <taxon>Vitales</taxon>
        <taxon>Vitaceae</taxon>
        <taxon>Viteae</taxon>
        <taxon>Vitis</taxon>
    </lineage>
</organism>
<feature type="compositionally biased region" description="Polar residues" evidence="1">
    <location>
        <begin position="187"/>
        <end position="198"/>
    </location>
</feature>
<dbReference type="PANTHER" id="PTHR47481:SF22">
    <property type="entry name" value="RETROTRANSPOSON GAG DOMAIN-CONTAINING PROTEIN"/>
    <property type="match status" value="1"/>
</dbReference>
<dbReference type="InterPro" id="IPR025724">
    <property type="entry name" value="GAG-pre-integrase_dom"/>
</dbReference>
<evidence type="ECO:0000313" key="4">
    <source>
        <dbReference type="Proteomes" id="UP000288805"/>
    </source>
</evidence>
<evidence type="ECO:0000256" key="1">
    <source>
        <dbReference type="SAM" id="MobiDB-lite"/>
    </source>
</evidence>
<accession>A0A438EHR0</accession>